<dbReference type="Pfam" id="PF08208">
    <property type="entry name" value="RNA_polI_A34"/>
    <property type="match status" value="1"/>
</dbReference>
<proteinExistence type="predicted"/>
<dbReference type="Proteomes" id="UP000242254">
    <property type="component" value="Unassembled WGS sequence"/>
</dbReference>
<feature type="compositionally biased region" description="Low complexity" evidence="1">
    <location>
        <begin position="82"/>
        <end position="94"/>
    </location>
</feature>
<dbReference type="EMBL" id="KZ303855">
    <property type="protein sequence ID" value="PHZ10286.1"/>
    <property type="molecule type" value="Genomic_DNA"/>
</dbReference>
<dbReference type="GeneID" id="35440225"/>
<feature type="region of interest" description="Disordered" evidence="1">
    <location>
        <begin position="81"/>
        <end position="104"/>
    </location>
</feature>
<feature type="compositionally biased region" description="Basic and acidic residues" evidence="1">
    <location>
        <begin position="181"/>
        <end position="207"/>
    </location>
</feature>
<dbReference type="InterPro" id="IPR053263">
    <property type="entry name" value="Euk_RPA34_RNAP_subunit"/>
</dbReference>
<dbReference type="PANTHER" id="PTHR28155">
    <property type="entry name" value="ACR243WP"/>
    <property type="match status" value="1"/>
</dbReference>
<dbReference type="InterPro" id="IPR013240">
    <property type="entry name" value="DNA-dir_RNA_pol1_su_RPA34"/>
</dbReference>
<feature type="region of interest" description="Disordered" evidence="1">
    <location>
        <begin position="167"/>
        <end position="223"/>
    </location>
</feature>
<protein>
    <submittedName>
        <fullName evidence="2">Uncharacterized protein</fullName>
    </submittedName>
</protein>
<evidence type="ECO:0000256" key="1">
    <source>
        <dbReference type="SAM" id="MobiDB-lite"/>
    </source>
</evidence>
<gene>
    <name evidence="2" type="ORF">RHIMIDRAFT_239762</name>
</gene>
<evidence type="ECO:0000313" key="3">
    <source>
        <dbReference type="Proteomes" id="UP000242254"/>
    </source>
</evidence>
<dbReference type="GO" id="GO:0006360">
    <property type="term" value="P:transcription by RNA polymerase I"/>
    <property type="evidence" value="ECO:0007669"/>
    <property type="project" value="InterPro"/>
</dbReference>
<dbReference type="AlphaFoldDB" id="A0A2G4SPH0"/>
<accession>A0A2G4SPH0</accession>
<name>A0A2G4SPH0_RHIZD</name>
<organism evidence="2 3">
    <name type="scientific">Rhizopus microsporus ATCC 52813</name>
    <dbReference type="NCBI Taxonomy" id="1340429"/>
    <lineage>
        <taxon>Eukaryota</taxon>
        <taxon>Fungi</taxon>
        <taxon>Fungi incertae sedis</taxon>
        <taxon>Mucoromycota</taxon>
        <taxon>Mucoromycotina</taxon>
        <taxon>Mucoromycetes</taxon>
        <taxon>Mucorales</taxon>
        <taxon>Mucorineae</taxon>
        <taxon>Rhizopodaceae</taxon>
        <taxon>Rhizopus</taxon>
    </lineage>
</organism>
<evidence type="ECO:0000313" key="2">
    <source>
        <dbReference type="EMBL" id="PHZ10286.1"/>
    </source>
</evidence>
<dbReference type="PANTHER" id="PTHR28155:SF1">
    <property type="entry name" value="DNA-DIRECTED RNA POLYMERASE I SUBUNIT RPA34.5-DOMAIN-CONTAINING PROTEIN"/>
    <property type="match status" value="1"/>
</dbReference>
<dbReference type="RefSeq" id="XP_023463994.1">
    <property type="nucleotide sequence ID" value="XM_023609235.1"/>
</dbReference>
<keyword evidence="3" id="KW-1185">Reference proteome</keyword>
<reference evidence="2 3" key="1">
    <citation type="journal article" date="2016" name="Proc. Natl. Acad. Sci. U.S.A.">
        <title>Lipid metabolic changes in an early divergent fungus govern the establishment of a mutualistic symbiosis with endobacteria.</title>
        <authorList>
            <person name="Lastovetsky O.A."/>
            <person name="Gaspar M.L."/>
            <person name="Mondo S.J."/>
            <person name="LaButti K.M."/>
            <person name="Sandor L."/>
            <person name="Grigoriev I.V."/>
            <person name="Henry S.A."/>
            <person name="Pawlowska T.E."/>
        </authorList>
    </citation>
    <scope>NUCLEOTIDE SEQUENCE [LARGE SCALE GENOMIC DNA]</scope>
    <source>
        <strain evidence="2 3">ATCC 52813</strain>
    </source>
</reference>
<dbReference type="Gene3D" id="6.20.250.70">
    <property type="match status" value="1"/>
</dbReference>
<feature type="compositionally biased region" description="Basic residues" evidence="1">
    <location>
        <begin position="208"/>
        <end position="223"/>
    </location>
</feature>
<sequence>MTSINTIPRGFKPCLSKYSSPFDKEILQDDDKELWLIRIPDNISEKDLEQLKLKVPTATTTSKLAKLEKDNNKYALYKVPTDSFSSSSSSSSNSIDDDKAQNDVGISGQEMLSFDCLVPSREDNGKFVKVDKPFEHCLILDEIVDIPDSTALAESIRDSPIYKREQPEGLKLRFLPTGYYSREDEKPKEEENRKRSLEEEDVKEPVKKVKKEKKDKKKKKEKK</sequence>